<evidence type="ECO:0000313" key="2">
    <source>
        <dbReference type="EMBL" id="ELY39861.1"/>
    </source>
</evidence>
<dbReference type="Proteomes" id="UP000011599">
    <property type="component" value="Unassembled WGS sequence"/>
</dbReference>
<sequence>MIVLGLLALSMGASDWAGAMATKMHREYEVGQERALQITNRVRKLVASPDIEALEEAGLLNKEFTSDLIQDLIALLNDQDEETIEGRWNGLVRELGIYDVVGADAFLYDPASGGLDPDKELVSDDGDSITIQEAMITAWREELPIEAIPHGIRLGNTEFRTGDSRQITLSQYEDRFDQDVLSDQLSLDLRRRRLEVDADLLALENVDFSMKAPRQDCVLAIAAARRYILEHGGVSRDEIVEALEPEKNHPLGSNGVQARAKGFEYEFRQRWWEDVVAPGLRSLPDIQEPTHESGKWLSTEAMTGGFESETTVETILDVGYLFEIAYLDDNEEQRVVGYHNEITRPSAKPLHGPPVFRFQPIVGNPPITIRLPALRELHPISFEQLPDPVWDSAISELVAIADENAEQIPLGDVEVVLEASQNGQVEAATALEFIAMVFGEREDVRETVADDFETMLLARLDLLTDREQAAEIAKCFGIVAEVAPKRVLDAVPAMASAADSATLETRRWLLYTFSNVAEAYPEELLPAVEILINSIDEPDENLRTNALSTLGEIAQAYPDAAGDIVDSLGELLTNDDALVRANAAGLLADIAQSNPEDVIELAPELAESLTADDDETRVHTSITLLRAGEANPKAVRDEHEQLVAALSDSNSTVRANTCTLIGNADAPVPVDQLRLLKDDPDEQVQEQATWALGRIS</sequence>
<gene>
    <name evidence="2" type="ORF">C496_14326</name>
</gene>
<dbReference type="InterPro" id="IPR000225">
    <property type="entry name" value="Armadillo"/>
</dbReference>
<dbReference type="GO" id="GO:0030117">
    <property type="term" value="C:membrane coat"/>
    <property type="evidence" value="ECO:0007669"/>
    <property type="project" value="InterPro"/>
</dbReference>
<dbReference type="Pfam" id="PF01602">
    <property type="entry name" value="Adaptin_N"/>
    <property type="match status" value="1"/>
</dbReference>
<keyword evidence="3" id="KW-1185">Reference proteome</keyword>
<dbReference type="eggNOG" id="arCOG09396">
    <property type="taxonomic scope" value="Archaea"/>
</dbReference>
<dbReference type="SUPFAM" id="SSF48371">
    <property type="entry name" value="ARM repeat"/>
    <property type="match status" value="1"/>
</dbReference>
<protein>
    <submittedName>
        <fullName evidence="2">Adaptin</fullName>
    </submittedName>
</protein>
<dbReference type="PATRIC" id="fig|1114856.3.peg.2966"/>
<dbReference type="OrthoDB" id="197870at2157"/>
<dbReference type="Gene3D" id="1.25.10.10">
    <property type="entry name" value="Leucine-rich Repeat Variant"/>
    <property type="match status" value="2"/>
</dbReference>
<dbReference type="InterPro" id="IPR002553">
    <property type="entry name" value="Clathrin/coatomer_adapt-like_N"/>
</dbReference>
<evidence type="ECO:0000313" key="3">
    <source>
        <dbReference type="Proteomes" id="UP000011599"/>
    </source>
</evidence>
<reference evidence="2 3" key="1">
    <citation type="journal article" date="2014" name="PLoS Genet.">
        <title>Phylogenetically driven sequencing of extremely halophilic archaea reveals strategies for static and dynamic osmo-response.</title>
        <authorList>
            <person name="Becker E.A."/>
            <person name="Seitzer P.M."/>
            <person name="Tritt A."/>
            <person name="Larsen D."/>
            <person name="Krusor M."/>
            <person name="Yao A.I."/>
            <person name="Wu D."/>
            <person name="Madern D."/>
            <person name="Eisen J.A."/>
            <person name="Darling A.E."/>
            <person name="Facciotti M.T."/>
        </authorList>
    </citation>
    <scope>NUCLEOTIDE SEQUENCE [LARGE SCALE GENOMIC DNA]</scope>
    <source>
        <strain evidence="2 3">GA33</strain>
    </source>
</reference>
<dbReference type="Pfam" id="PF00514">
    <property type="entry name" value="Arm"/>
    <property type="match status" value="1"/>
</dbReference>
<accession>L9VS25</accession>
<dbReference type="GO" id="GO:0006886">
    <property type="term" value="P:intracellular protein transport"/>
    <property type="evidence" value="ECO:0007669"/>
    <property type="project" value="InterPro"/>
</dbReference>
<dbReference type="eggNOG" id="arCOG02966">
    <property type="taxonomic scope" value="Archaea"/>
</dbReference>
<organism evidence="2 3">
    <name type="scientific">Natronorubrum tibetense GA33</name>
    <dbReference type="NCBI Taxonomy" id="1114856"/>
    <lineage>
        <taxon>Archaea</taxon>
        <taxon>Methanobacteriati</taxon>
        <taxon>Methanobacteriota</taxon>
        <taxon>Stenosarchaea group</taxon>
        <taxon>Halobacteria</taxon>
        <taxon>Halobacteriales</taxon>
        <taxon>Natrialbaceae</taxon>
        <taxon>Natronorubrum</taxon>
    </lineage>
</organism>
<dbReference type="STRING" id="1114856.GCA_000383975_03301"/>
<proteinExistence type="predicted"/>
<comment type="caution">
    <text evidence="2">The sequence shown here is derived from an EMBL/GenBank/DDBJ whole genome shotgun (WGS) entry which is preliminary data.</text>
</comment>
<dbReference type="InterPro" id="IPR011989">
    <property type="entry name" value="ARM-like"/>
</dbReference>
<dbReference type="RefSeq" id="WP_006090813.1">
    <property type="nucleotide sequence ID" value="NZ_AOHW01000036.1"/>
</dbReference>
<dbReference type="EMBL" id="AOHW01000036">
    <property type="protein sequence ID" value="ELY39861.1"/>
    <property type="molecule type" value="Genomic_DNA"/>
</dbReference>
<dbReference type="InterPro" id="IPR016024">
    <property type="entry name" value="ARM-type_fold"/>
</dbReference>
<feature type="domain" description="Clathrin/coatomer adaptor adaptin-like N-terminal" evidence="1">
    <location>
        <begin position="500"/>
        <end position="647"/>
    </location>
</feature>
<name>L9VS25_9EURY</name>
<dbReference type="GO" id="GO:0016192">
    <property type="term" value="P:vesicle-mediated transport"/>
    <property type="evidence" value="ECO:0007669"/>
    <property type="project" value="InterPro"/>
</dbReference>
<dbReference type="AlphaFoldDB" id="L9VS25"/>
<evidence type="ECO:0000259" key="1">
    <source>
        <dbReference type="Pfam" id="PF01602"/>
    </source>
</evidence>